<dbReference type="OrthoDB" id="5420895at2759"/>
<comment type="caution">
    <text evidence="2">The sequence shown here is derived from an EMBL/GenBank/DDBJ whole genome shotgun (WGS) entry which is preliminary data.</text>
</comment>
<gene>
    <name evidence="2" type="ORF">M7I_6809</name>
</gene>
<evidence type="ECO:0000313" key="2">
    <source>
        <dbReference type="EMBL" id="EHK97394.1"/>
    </source>
</evidence>
<dbReference type="InParanoid" id="H0EVL0"/>
<sequence length="190" mass="21441">MTAASILCNPPRTISSLRQYLRLPSEASDCAAKLRERATPEVDSASARPDLPPRPKVQTGYAHVRAGRPRGDSGYFEDSRSRPSTRPISYSHVPVAGGRPVRPKLSHSPTYRARQFLAPEEPMVQRVHRTRRRSLPENNMSHEPEDIATLGIPEEAACLPMRRLNVRVLMNRKRQNAQDTVHSHSRIKLE</sequence>
<dbReference type="AlphaFoldDB" id="H0EVL0"/>
<dbReference type="EMBL" id="AGUE01000195">
    <property type="protein sequence ID" value="EHK97394.1"/>
    <property type="molecule type" value="Genomic_DNA"/>
</dbReference>
<protein>
    <submittedName>
        <fullName evidence="2">Uncharacterized protein</fullName>
    </submittedName>
</protein>
<evidence type="ECO:0000256" key="1">
    <source>
        <dbReference type="SAM" id="MobiDB-lite"/>
    </source>
</evidence>
<feature type="region of interest" description="Disordered" evidence="1">
    <location>
        <begin position="35"/>
        <end position="108"/>
    </location>
</feature>
<keyword evidence="3" id="KW-1185">Reference proteome</keyword>
<dbReference type="Proteomes" id="UP000005446">
    <property type="component" value="Unassembled WGS sequence"/>
</dbReference>
<reference evidence="2 3" key="1">
    <citation type="journal article" date="2012" name="Eukaryot. Cell">
        <title>Genome sequence of the fungus Glarea lozoyensis: the first genome sequence of a species from the Helotiaceae family.</title>
        <authorList>
            <person name="Youssar L."/>
            <person name="Gruening B.A."/>
            <person name="Erxleben A."/>
            <person name="Guenther S."/>
            <person name="Huettel W."/>
        </authorList>
    </citation>
    <scope>NUCLEOTIDE SEQUENCE [LARGE SCALE GENOMIC DNA]</scope>
    <source>
        <strain evidence="3">ATCC 74030 / MF5533</strain>
    </source>
</reference>
<proteinExistence type="predicted"/>
<name>H0EVL0_GLAL7</name>
<evidence type="ECO:0000313" key="3">
    <source>
        <dbReference type="Proteomes" id="UP000005446"/>
    </source>
</evidence>
<accession>H0EVL0</accession>
<dbReference type="HOGENOM" id="CLU_1428131_0_0_1"/>
<organism evidence="2 3">
    <name type="scientific">Glarea lozoyensis (strain ATCC 74030 / MF5533)</name>
    <dbReference type="NCBI Taxonomy" id="1104152"/>
    <lineage>
        <taxon>Eukaryota</taxon>
        <taxon>Fungi</taxon>
        <taxon>Dikarya</taxon>
        <taxon>Ascomycota</taxon>
        <taxon>Pezizomycotina</taxon>
        <taxon>Leotiomycetes</taxon>
        <taxon>Helotiales</taxon>
        <taxon>Helotiaceae</taxon>
        <taxon>Glarea</taxon>
    </lineage>
</organism>